<evidence type="ECO:0000256" key="1">
    <source>
        <dbReference type="SAM" id="Phobius"/>
    </source>
</evidence>
<keyword evidence="1" id="KW-1133">Transmembrane helix</keyword>
<keyword evidence="1" id="KW-0472">Membrane</keyword>
<organism evidence="2 3">
    <name type="scientific">Bacillus cereus</name>
    <dbReference type="NCBI Taxonomy" id="1396"/>
    <lineage>
        <taxon>Bacteria</taxon>
        <taxon>Bacillati</taxon>
        <taxon>Bacillota</taxon>
        <taxon>Bacilli</taxon>
        <taxon>Bacillales</taxon>
        <taxon>Bacillaceae</taxon>
        <taxon>Bacillus</taxon>
        <taxon>Bacillus cereus group</taxon>
    </lineage>
</organism>
<gene>
    <name evidence="2" type="ORF">CN307_14755</name>
</gene>
<proteinExistence type="predicted"/>
<protein>
    <submittedName>
        <fullName evidence="2">Uncharacterized protein</fullName>
    </submittedName>
</protein>
<dbReference type="RefSeq" id="WP_098342832.1">
    <property type="nucleotide sequence ID" value="NZ_NTRR01000022.1"/>
</dbReference>
<comment type="caution">
    <text evidence="2">The sequence shown here is derived from an EMBL/GenBank/DDBJ whole genome shotgun (WGS) entry which is preliminary data.</text>
</comment>
<evidence type="ECO:0000313" key="3">
    <source>
        <dbReference type="Proteomes" id="UP000220032"/>
    </source>
</evidence>
<feature type="transmembrane region" description="Helical" evidence="1">
    <location>
        <begin position="67"/>
        <end position="85"/>
    </location>
</feature>
<name>A0A2A9A0J4_BACCE</name>
<sequence>MNHRRKKKKPKQIRKESVKKKPIVVEEKPLKESSNKLVDILLGILLFPILIWAVLEGFNTQVSKGKTFLIIIFFILIAIGLSMIGNK</sequence>
<keyword evidence="1" id="KW-0812">Transmembrane</keyword>
<evidence type="ECO:0000313" key="2">
    <source>
        <dbReference type="EMBL" id="PFE14808.1"/>
    </source>
</evidence>
<reference evidence="2 3" key="1">
    <citation type="submission" date="2017-09" db="EMBL/GenBank/DDBJ databases">
        <title>Large-scale bioinformatics analysis of Bacillus genomes uncovers conserved roles of natural products in bacterial physiology.</title>
        <authorList>
            <consortium name="Agbiome Team Llc"/>
            <person name="Bleich R.M."/>
            <person name="Grubbs K.J."/>
            <person name="Santa Maria K.C."/>
            <person name="Allen S.E."/>
            <person name="Farag S."/>
            <person name="Shank E.A."/>
            <person name="Bowers A."/>
        </authorList>
    </citation>
    <scope>NUCLEOTIDE SEQUENCE [LARGE SCALE GENOMIC DNA]</scope>
    <source>
        <strain evidence="2 3">AFS022681</strain>
    </source>
</reference>
<dbReference type="AlphaFoldDB" id="A0A2A9A0J4"/>
<dbReference type="Proteomes" id="UP000220032">
    <property type="component" value="Unassembled WGS sequence"/>
</dbReference>
<feature type="transmembrane region" description="Helical" evidence="1">
    <location>
        <begin position="37"/>
        <end position="55"/>
    </location>
</feature>
<dbReference type="EMBL" id="NTRR01000022">
    <property type="protein sequence ID" value="PFE14808.1"/>
    <property type="molecule type" value="Genomic_DNA"/>
</dbReference>
<accession>A0A2A9A0J4</accession>